<comment type="caution">
    <text evidence="1">The sequence shown here is derived from an EMBL/GenBank/DDBJ whole genome shotgun (WGS) entry which is preliminary data.</text>
</comment>
<evidence type="ECO:0000313" key="1">
    <source>
        <dbReference type="EMBL" id="KAH7846312.1"/>
    </source>
</evidence>
<name>A0ACB7XYL2_9ERIC</name>
<keyword evidence="2" id="KW-1185">Reference proteome</keyword>
<protein>
    <submittedName>
        <fullName evidence="1">Uncharacterized protein</fullName>
    </submittedName>
</protein>
<accession>A0ACB7XYL2</accession>
<dbReference type="Proteomes" id="UP000828048">
    <property type="component" value="Chromosome 5"/>
</dbReference>
<organism evidence="1 2">
    <name type="scientific">Vaccinium darrowii</name>
    <dbReference type="NCBI Taxonomy" id="229202"/>
    <lineage>
        <taxon>Eukaryota</taxon>
        <taxon>Viridiplantae</taxon>
        <taxon>Streptophyta</taxon>
        <taxon>Embryophyta</taxon>
        <taxon>Tracheophyta</taxon>
        <taxon>Spermatophyta</taxon>
        <taxon>Magnoliopsida</taxon>
        <taxon>eudicotyledons</taxon>
        <taxon>Gunneridae</taxon>
        <taxon>Pentapetalae</taxon>
        <taxon>asterids</taxon>
        <taxon>Ericales</taxon>
        <taxon>Ericaceae</taxon>
        <taxon>Vaccinioideae</taxon>
        <taxon>Vaccinieae</taxon>
        <taxon>Vaccinium</taxon>
    </lineage>
</organism>
<sequence>MAFNHRKLISASEKIYYIDPCEFCDTTRNQEGYCPASCIYRCPFICNQSSLIPPPPPLHPPPPASIQDKILNLPLSLLVSLSILLALSFLLCCYTIYKSYKIWDELRNRRRRSPEAQQEETHGQFRDEDHGPVMDHPIWYIRTVGLQSSVINSIAICKYKRGDGLVEGTECSVCLNEFQEDETLRLLPKCNHAFHVPCIDTWLRSHTNCPLCRAGIEAGTPTVTEEPRVDNPGVGEENQVVVSESGSDSSEFSREREDGELMGLEEEGEREGANREKSLEKSEEEVVHQRKRRSVSMDCVSASMIRLAIANAYQGEIAGSSDSQMRKANGSSVDTVTKRVDVNCSLLKLVGGSSVGRSLQKGPISMKRSLSCSGKVLFSRYAQGQNSTLPS</sequence>
<gene>
    <name evidence="1" type="ORF">Vadar_012403</name>
</gene>
<proteinExistence type="predicted"/>
<evidence type="ECO:0000313" key="2">
    <source>
        <dbReference type="Proteomes" id="UP000828048"/>
    </source>
</evidence>
<reference evidence="1 2" key="1">
    <citation type="journal article" date="2021" name="Hortic Res">
        <title>High-quality reference genome and annotation aids understanding of berry development for evergreen blueberry (Vaccinium darrowii).</title>
        <authorList>
            <person name="Yu J."/>
            <person name="Hulse-Kemp A.M."/>
            <person name="Babiker E."/>
            <person name="Staton M."/>
        </authorList>
    </citation>
    <scope>NUCLEOTIDE SEQUENCE [LARGE SCALE GENOMIC DNA]</scope>
    <source>
        <strain evidence="2">cv. NJ 8807/NJ 8810</strain>
        <tissue evidence="1">Young leaf</tissue>
    </source>
</reference>
<dbReference type="EMBL" id="CM037155">
    <property type="protein sequence ID" value="KAH7846312.1"/>
    <property type="molecule type" value="Genomic_DNA"/>
</dbReference>